<comment type="caution">
    <text evidence="2">The sequence shown here is derived from an EMBL/GenBank/DDBJ whole genome shotgun (WGS) entry which is preliminary data.</text>
</comment>
<dbReference type="GO" id="GO:0016853">
    <property type="term" value="F:isomerase activity"/>
    <property type="evidence" value="ECO:0007669"/>
    <property type="project" value="UniProtKB-KW"/>
</dbReference>
<reference evidence="2 3" key="1">
    <citation type="submission" date="2020-03" db="EMBL/GenBank/DDBJ databases">
        <title>Roseomonas selenitidurans sp. nov. isolated from soil.</title>
        <authorList>
            <person name="Liu H."/>
        </authorList>
    </citation>
    <scope>NUCLEOTIDE SEQUENCE [LARGE SCALE GENOMIC DNA]</scope>
    <source>
        <strain evidence="2 3">JCM 15073</strain>
    </source>
</reference>
<gene>
    <name evidence="2" type="ORF">HB662_15735</name>
</gene>
<accession>A0ABX1F1R1</accession>
<keyword evidence="2" id="KW-0413">Isomerase</keyword>
<feature type="domain" description="Xylose isomerase-like TIM barrel" evidence="1">
    <location>
        <begin position="23"/>
        <end position="263"/>
    </location>
</feature>
<sequence>MTGFRDRIGIDFGARLPIEDAVAWSAASGVSVIDVRLGDTGNVFASFDAERIAGVRRSTEAAGIQLGLHTLSAVNAAETAPFLSEAVDEYLRRYIDLAGPLGAGWIVMHGGFHFTGDYERRMAKGVERLQWLGDYAKSRGIRLLLENMNPEPADAEVRYLASDVEECRYYFDRLDPATIGWTFTANHAHMLPVGIDGFFEAFGPARMEEVRLADNRGGKEEHLKPGDGTVDFEATFALIEGAGYRGHYMLAYGTIEEMREGRDELAERAVRAGIAKA</sequence>
<keyword evidence="3" id="KW-1185">Reference proteome</keyword>
<name>A0ABX1F1R1_9PROT</name>
<dbReference type="InterPro" id="IPR013022">
    <property type="entry name" value="Xyl_isomerase-like_TIM-brl"/>
</dbReference>
<dbReference type="InterPro" id="IPR036237">
    <property type="entry name" value="Xyl_isomerase-like_sf"/>
</dbReference>
<dbReference type="Pfam" id="PF01261">
    <property type="entry name" value="AP_endonuc_2"/>
    <property type="match status" value="1"/>
</dbReference>
<dbReference type="SUPFAM" id="SSF51658">
    <property type="entry name" value="Xylose isomerase-like"/>
    <property type="match status" value="1"/>
</dbReference>
<proteinExistence type="predicted"/>
<dbReference type="InterPro" id="IPR050312">
    <property type="entry name" value="IolE/XylAMocC-like"/>
</dbReference>
<organism evidence="2 3">
    <name type="scientific">Falsiroseomonas frigidaquae</name>
    <dbReference type="NCBI Taxonomy" id="487318"/>
    <lineage>
        <taxon>Bacteria</taxon>
        <taxon>Pseudomonadati</taxon>
        <taxon>Pseudomonadota</taxon>
        <taxon>Alphaproteobacteria</taxon>
        <taxon>Acetobacterales</taxon>
        <taxon>Roseomonadaceae</taxon>
        <taxon>Falsiroseomonas</taxon>
    </lineage>
</organism>
<evidence type="ECO:0000259" key="1">
    <source>
        <dbReference type="Pfam" id="PF01261"/>
    </source>
</evidence>
<evidence type="ECO:0000313" key="2">
    <source>
        <dbReference type="EMBL" id="NKE46237.1"/>
    </source>
</evidence>
<dbReference type="Proteomes" id="UP000765160">
    <property type="component" value="Unassembled WGS sequence"/>
</dbReference>
<dbReference type="PANTHER" id="PTHR12110">
    <property type="entry name" value="HYDROXYPYRUVATE ISOMERASE"/>
    <property type="match status" value="1"/>
</dbReference>
<dbReference type="EMBL" id="JAAVTX010000004">
    <property type="protein sequence ID" value="NKE46237.1"/>
    <property type="molecule type" value="Genomic_DNA"/>
</dbReference>
<dbReference type="PANTHER" id="PTHR12110:SF41">
    <property type="entry name" value="INOSOSE DEHYDRATASE"/>
    <property type="match status" value="1"/>
</dbReference>
<dbReference type="Gene3D" id="3.20.20.150">
    <property type="entry name" value="Divalent-metal-dependent TIM barrel enzymes"/>
    <property type="match status" value="1"/>
</dbReference>
<protein>
    <submittedName>
        <fullName evidence="2">Sugar phosphate isomerase/epimerase</fullName>
    </submittedName>
</protein>
<evidence type="ECO:0000313" key="3">
    <source>
        <dbReference type="Proteomes" id="UP000765160"/>
    </source>
</evidence>
<dbReference type="RefSeq" id="WP_168050740.1">
    <property type="nucleotide sequence ID" value="NZ_JAATJR010000004.1"/>
</dbReference>